<dbReference type="SUPFAM" id="SSF51905">
    <property type="entry name" value="FAD/NAD(P)-binding domain"/>
    <property type="match status" value="1"/>
</dbReference>
<dbReference type="Pfam" id="PF13450">
    <property type="entry name" value="NAD_binding_8"/>
    <property type="match status" value="1"/>
</dbReference>
<protein>
    <recommendedName>
        <fullName evidence="3">Amine oxidase domain-containing protein</fullName>
    </recommendedName>
</protein>
<keyword evidence="1" id="KW-0472">Membrane</keyword>
<sequence length="489" mass="56325">MNIKYDVVIIGAGPAGLALAQCYSKINNNILIIDKENDVGGCHRVRRVYNSQLNEYLFTEHGPRIYSDTYKVFINLLKDIDLDFYDFFTPYNFQIAQIGGETIWSTLTYKEIFIFIIEYIKLLFNDNYANNVTMKNFLFSNNFSENSISLIDRICRLTDGAGIDKYTVNEFLQLFNQQIFHKLYQPKFPNDVGIFSIWKKYLLQHNVKFLLNSKVTKLIQNKTDSRIESIIVNNEIINCDKIIIATPPRNIVELLEKSQNDIIKNSFGDFEQLKSWADQTAYIDYISITFHWNTELKLPRVYGFPKTSWGIAFIVLSDYMTFNEAASKTVISAAITITDKRSNTINKTANQCVDTNEIINETFNQLKSSFPNLPLPTVSLLSPGVYYDKDAQKWTSIDTAYISNVSKDFNLEFSSKTISNLYNVGTHNNKSLYKFTSLESAVTNAVKLSHLLDSRLTDLFPITSSLTTRDFIIILILIISIIFLYYKYK</sequence>
<evidence type="ECO:0008006" key="3">
    <source>
        <dbReference type="Google" id="ProtNLM"/>
    </source>
</evidence>
<reference evidence="2" key="1">
    <citation type="journal article" date="2020" name="Nature">
        <title>Giant virus diversity and host interactions through global metagenomics.</title>
        <authorList>
            <person name="Schulz F."/>
            <person name="Roux S."/>
            <person name="Paez-Espino D."/>
            <person name="Jungbluth S."/>
            <person name="Walsh D.A."/>
            <person name="Denef V.J."/>
            <person name="McMahon K.D."/>
            <person name="Konstantinidis K.T."/>
            <person name="Eloe-Fadrosh E.A."/>
            <person name="Kyrpides N.C."/>
            <person name="Woyke T."/>
        </authorList>
    </citation>
    <scope>NUCLEOTIDE SEQUENCE</scope>
    <source>
        <strain evidence="2">GVMAG-S-1091796-13</strain>
    </source>
</reference>
<evidence type="ECO:0000256" key="1">
    <source>
        <dbReference type="SAM" id="Phobius"/>
    </source>
</evidence>
<evidence type="ECO:0000313" key="2">
    <source>
        <dbReference type="EMBL" id="QHS80721.1"/>
    </source>
</evidence>
<name>A0A6C0AMY2_9ZZZZ</name>
<accession>A0A6C0AMY2</accession>
<dbReference type="AlphaFoldDB" id="A0A6C0AMY2"/>
<organism evidence="2">
    <name type="scientific">viral metagenome</name>
    <dbReference type="NCBI Taxonomy" id="1070528"/>
    <lineage>
        <taxon>unclassified sequences</taxon>
        <taxon>metagenomes</taxon>
        <taxon>organismal metagenomes</taxon>
    </lineage>
</organism>
<proteinExistence type="predicted"/>
<keyword evidence="1" id="KW-1133">Transmembrane helix</keyword>
<dbReference type="EMBL" id="MN740717">
    <property type="protein sequence ID" value="QHS80721.1"/>
    <property type="molecule type" value="Genomic_DNA"/>
</dbReference>
<keyword evidence="1" id="KW-0812">Transmembrane</keyword>
<dbReference type="GO" id="GO:0016491">
    <property type="term" value="F:oxidoreductase activity"/>
    <property type="evidence" value="ECO:0007669"/>
    <property type="project" value="TreeGrafter"/>
</dbReference>
<dbReference type="PANTHER" id="PTHR42923">
    <property type="entry name" value="PROTOPORPHYRINOGEN OXIDASE"/>
    <property type="match status" value="1"/>
</dbReference>
<dbReference type="InterPro" id="IPR050464">
    <property type="entry name" value="Zeta_carotene_desat/Oxidored"/>
</dbReference>
<dbReference type="Gene3D" id="3.50.50.60">
    <property type="entry name" value="FAD/NAD(P)-binding domain"/>
    <property type="match status" value="1"/>
</dbReference>
<feature type="transmembrane region" description="Helical" evidence="1">
    <location>
        <begin position="471"/>
        <end position="488"/>
    </location>
</feature>
<dbReference type="InterPro" id="IPR036188">
    <property type="entry name" value="FAD/NAD-bd_sf"/>
</dbReference>